<feature type="compositionally biased region" description="Basic and acidic residues" evidence="1">
    <location>
        <begin position="131"/>
        <end position="141"/>
    </location>
</feature>
<dbReference type="InterPro" id="IPR010987">
    <property type="entry name" value="Glutathione-S-Trfase_C-like"/>
</dbReference>
<keyword evidence="4" id="KW-1185">Reference proteome</keyword>
<dbReference type="PROSITE" id="PS50405">
    <property type="entry name" value="GST_CTER"/>
    <property type="match status" value="1"/>
</dbReference>
<feature type="region of interest" description="Disordered" evidence="1">
    <location>
        <begin position="131"/>
        <end position="178"/>
    </location>
</feature>
<dbReference type="InterPro" id="IPR050983">
    <property type="entry name" value="GST_Omega/HSP26"/>
</dbReference>
<dbReference type="Gene3D" id="1.20.1050.10">
    <property type="match status" value="1"/>
</dbReference>
<feature type="compositionally biased region" description="Low complexity" evidence="1">
    <location>
        <begin position="151"/>
        <end position="162"/>
    </location>
</feature>
<evidence type="ECO:0000259" key="2">
    <source>
        <dbReference type="PROSITE" id="PS50405"/>
    </source>
</evidence>
<sequence length="643" mass="72306">MMDPASISFPQPPPPPQQQQQQHQQQQQQPQPPPPPPPPQPLPPGTEAPLSHELHHHNHLPQQSHHFRVPNLSSHTSLDLSTLDTSDPVFQQHLQRLQAVPAVPVVQGDYTPHAQDGFDHEPNATHMLQHSHNETTSDLRRTPHQHHATLPHSSRSAPPAASQFGILTPNGMSPSGAINQLQQDEDMFIQSAQANSSTAEASEQRPHGQLVSRIVVDPPDLQAWREKLFNVDDTIILTNDQFETYFPHIDNVYSHRSTQKYKRKPFISHYWDCRMKGRPPGTPKSDDPSKKKRKRSARERDLCDVKIKITEYFPGATILPGDGDASLSLISPSVYQTPQQQMFNDGLPRPMDAHLNGEKIWTIQRVNGNGGNGKGDGVAGPHKHSLAKSDEIKKSTVQRYIAAQEKEAKKIQNVRGCACNSKEALEGARTKALCCLLLVSCYNWIQRVLQADELLCSPFSQRVWIALEAKGMQYQYCETDPFKRPTQLLEANPRGLVPAIREGDWASGESAIILEYINARIVPAFFALARATDFAKQSEYAEKLQNEITALVQAANDRGPYFLGEDLCLVDIHFAPFVLRMSRILRELRNWGDPVPGTRWQQWADALEQNPHVQATTSQKELYIETLDLFLNSRQPHGEYFGS</sequence>
<feature type="compositionally biased region" description="Low complexity" evidence="1">
    <location>
        <begin position="18"/>
        <end position="29"/>
    </location>
</feature>
<dbReference type="CDD" id="cd00570">
    <property type="entry name" value="GST_N_family"/>
    <property type="match status" value="1"/>
</dbReference>
<accession>A0AAX6MZT9</accession>
<dbReference type="Gene3D" id="3.40.30.10">
    <property type="entry name" value="Glutaredoxin"/>
    <property type="match status" value="1"/>
</dbReference>
<dbReference type="PANTHER" id="PTHR43968">
    <property type="match status" value="1"/>
</dbReference>
<comment type="caution">
    <text evidence="3">The sequence shown here is derived from an EMBL/GenBank/DDBJ whole genome shotgun (WGS) entry which is preliminary data.</text>
</comment>
<dbReference type="GO" id="GO:0005737">
    <property type="term" value="C:cytoplasm"/>
    <property type="evidence" value="ECO:0007669"/>
    <property type="project" value="TreeGrafter"/>
</dbReference>
<organism evidence="3 4">
    <name type="scientific">Daldinia eschscholtzii</name>
    <dbReference type="NCBI Taxonomy" id="292717"/>
    <lineage>
        <taxon>Eukaryota</taxon>
        <taxon>Fungi</taxon>
        <taxon>Dikarya</taxon>
        <taxon>Ascomycota</taxon>
        <taxon>Pezizomycotina</taxon>
        <taxon>Sordariomycetes</taxon>
        <taxon>Xylariomycetidae</taxon>
        <taxon>Xylariales</taxon>
        <taxon>Hypoxylaceae</taxon>
        <taxon>Daldinia</taxon>
    </lineage>
</organism>
<reference evidence="3 4" key="1">
    <citation type="journal article" date="2024" name="Front Chem Biol">
        <title>Unveiling the potential of Daldinia eschscholtzii MFLUCC 19-0629 through bioactivity and bioinformatics studies for enhanced sustainable agriculture production.</title>
        <authorList>
            <person name="Brooks S."/>
            <person name="Weaver J.A."/>
            <person name="Klomchit A."/>
            <person name="Alharthi S.A."/>
            <person name="Onlamun T."/>
            <person name="Nurani R."/>
            <person name="Vong T.K."/>
            <person name="Alberti F."/>
            <person name="Greco C."/>
        </authorList>
    </citation>
    <scope>NUCLEOTIDE SEQUENCE [LARGE SCALE GENOMIC DNA]</scope>
    <source>
        <strain evidence="3">MFLUCC 19-0629</strain>
    </source>
</reference>
<feature type="compositionally biased region" description="Pro residues" evidence="1">
    <location>
        <begin position="30"/>
        <end position="46"/>
    </location>
</feature>
<evidence type="ECO:0000313" key="4">
    <source>
        <dbReference type="Proteomes" id="UP001369815"/>
    </source>
</evidence>
<dbReference type="InterPro" id="IPR036282">
    <property type="entry name" value="Glutathione-S-Trfase_C_sf"/>
</dbReference>
<dbReference type="InterPro" id="IPR004045">
    <property type="entry name" value="Glutathione_S-Trfase_N"/>
</dbReference>
<dbReference type="Proteomes" id="UP001369815">
    <property type="component" value="Unassembled WGS sequence"/>
</dbReference>
<dbReference type="SUPFAM" id="SSF52833">
    <property type="entry name" value="Thioredoxin-like"/>
    <property type="match status" value="1"/>
</dbReference>
<feature type="region of interest" description="Disordered" evidence="1">
    <location>
        <begin position="1"/>
        <end position="52"/>
    </location>
</feature>
<proteinExistence type="predicted"/>
<feature type="domain" description="GST C-terminal" evidence="2">
    <location>
        <begin position="503"/>
        <end position="624"/>
    </location>
</feature>
<evidence type="ECO:0000256" key="1">
    <source>
        <dbReference type="SAM" id="MobiDB-lite"/>
    </source>
</evidence>
<dbReference type="Pfam" id="PF13417">
    <property type="entry name" value="GST_N_3"/>
    <property type="match status" value="1"/>
</dbReference>
<protein>
    <recommendedName>
        <fullName evidence="2">GST C-terminal domain-containing protein</fullName>
    </recommendedName>
</protein>
<dbReference type="EMBL" id="JBANMG010000001">
    <property type="protein sequence ID" value="KAK6958180.1"/>
    <property type="molecule type" value="Genomic_DNA"/>
</dbReference>
<dbReference type="InterPro" id="IPR036249">
    <property type="entry name" value="Thioredoxin-like_sf"/>
</dbReference>
<name>A0AAX6MZT9_9PEZI</name>
<evidence type="ECO:0000313" key="3">
    <source>
        <dbReference type="EMBL" id="KAK6958180.1"/>
    </source>
</evidence>
<dbReference type="SUPFAM" id="SSF47616">
    <property type="entry name" value="GST C-terminal domain-like"/>
    <property type="match status" value="1"/>
</dbReference>
<dbReference type="PANTHER" id="PTHR43968:SF6">
    <property type="entry name" value="GLUTATHIONE S-TRANSFERASE OMEGA"/>
    <property type="match status" value="1"/>
</dbReference>
<feature type="region of interest" description="Disordered" evidence="1">
    <location>
        <begin position="272"/>
        <end position="299"/>
    </location>
</feature>
<dbReference type="AlphaFoldDB" id="A0AAX6MZT9"/>
<gene>
    <name evidence="3" type="ORF">Daesc_000975</name>
</gene>